<sequence length="144" mass="15700">MAKRAKEEEEEEEGHSNPGTAEEVSPPPPKKSKKSSEKKPEKKPGKTKGSTKDSSPSDSSGKKGNVAKNVFTNADGEKFVDLGKKRRVTVRSFKGSVLVDIREFYGKDDDLQPGKKGISLSPEQWAELKANADTIDGLVKKLQT</sequence>
<gene>
    <name evidence="9" type="ORF">A7U60_g2107</name>
</gene>
<feature type="domain" description="Transcriptional coactivator p15 (PC4) C-terminal" evidence="8">
    <location>
        <begin position="81"/>
        <end position="131"/>
    </location>
</feature>
<dbReference type="EMBL" id="LNZH02000122">
    <property type="protein sequence ID" value="OCB90672.1"/>
    <property type="molecule type" value="Genomic_DNA"/>
</dbReference>
<dbReference type="GO" id="GO:0005634">
    <property type="term" value="C:nucleus"/>
    <property type="evidence" value="ECO:0007669"/>
    <property type="project" value="UniProtKB-SubCell"/>
</dbReference>
<name>A0A9Q5I2T9_SANBA</name>
<comment type="subcellular location">
    <subcellularLocation>
        <location evidence="1">Nucleus</location>
    </subcellularLocation>
</comment>
<comment type="similarity">
    <text evidence="2">Belongs to the transcriptional coactivator PC4 family.</text>
</comment>
<organism evidence="9 10">
    <name type="scientific">Sanghuangporus baumii</name>
    <name type="common">Phellinus baumii</name>
    <dbReference type="NCBI Taxonomy" id="108892"/>
    <lineage>
        <taxon>Eukaryota</taxon>
        <taxon>Fungi</taxon>
        <taxon>Dikarya</taxon>
        <taxon>Basidiomycota</taxon>
        <taxon>Agaricomycotina</taxon>
        <taxon>Agaricomycetes</taxon>
        <taxon>Hymenochaetales</taxon>
        <taxon>Hymenochaetaceae</taxon>
        <taxon>Sanghuangporus</taxon>
    </lineage>
</organism>
<evidence type="ECO:0000256" key="5">
    <source>
        <dbReference type="ARBA" id="ARBA00023163"/>
    </source>
</evidence>
<dbReference type="PANTHER" id="PTHR13215">
    <property type="entry name" value="RNA POLYMERASE II TRANSCRIPTIONAL COACTIVATOR"/>
    <property type="match status" value="1"/>
</dbReference>
<evidence type="ECO:0000256" key="2">
    <source>
        <dbReference type="ARBA" id="ARBA00009001"/>
    </source>
</evidence>
<dbReference type="InterPro" id="IPR045125">
    <property type="entry name" value="Sub1/Tcp4-like"/>
</dbReference>
<comment type="caution">
    <text evidence="9">The sequence shown here is derived from an EMBL/GenBank/DDBJ whole genome shotgun (WGS) entry which is preliminary data.</text>
</comment>
<protein>
    <submittedName>
        <fullName evidence="9">PC4-domain-containing protein</fullName>
    </submittedName>
</protein>
<proteinExistence type="inferred from homology"/>
<dbReference type="SUPFAM" id="SSF54447">
    <property type="entry name" value="ssDNA-binding transcriptional regulator domain"/>
    <property type="match status" value="1"/>
</dbReference>
<dbReference type="InterPro" id="IPR003173">
    <property type="entry name" value="PC4_C"/>
</dbReference>
<reference evidence="9" key="1">
    <citation type="submission" date="2016-06" db="EMBL/GenBank/DDBJ databases">
        <title>Draft Genome sequence of the fungus Inonotus baumii.</title>
        <authorList>
            <person name="Zhu H."/>
            <person name="Lin W."/>
        </authorList>
    </citation>
    <scope>NUCLEOTIDE SEQUENCE</scope>
    <source>
        <strain evidence="9">821</strain>
    </source>
</reference>
<evidence type="ECO:0000256" key="3">
    <source>
        <dbReference type="ARBA" id="ARBA00023015"/>
    </source>
</evidence>
<keyword evidence="6" id="KW-0539">Nucleus</keyword>
<evidence type="ECO:0000259" key="8">
    <source>
        <dbReference type="Pfam" id="PF02229"/>
    </source>
</evidence>
<evidence type="ECO:0000256" key="6">
    <source>
        <dbReference type="ARBA" id="ARBA00023242"/>
    </source>
</evidence>
<feature type="compositionally biased region" description="Basic and acidic residues" evidence="7">
    <location>
        <begin position="34"/>
        <end position="44"/>
    </location>
</feature>
<dbReference type="Pfam" id="PF02229">
    <property type="entry name" value="PC4"/>
    <property type="match status" value="1"/>
</dbReference>
<keyword evidence="4" id="KW-0238">DNA-binding</keyword>
<feature type="compositionally biased region" description="Low complexity" evidence="7">
    <location>
        <begin position="52"/>
        <end position="64"/>
    </location>
</feature>
<evidence type="ECO:0000256" key="7">
    <source>
        <dbReference type="SAM" id="MobiDB-lite"/>
    </source>
</evidence>
<dbReference type="AlphaFoldDB" id="A0A9Q5I2T9"/>
<dbReference type="GO" id="GO:0003713">
    <property type="term" value="F:transcription coactivator activity"/>
    <property type="evidence" value="ECO:0007669"/>
    <property type="project" value="InterPro"/>
</dbReference>
<dbReference type="GO" id="GO:0003677">
    <property type="term" value="F:DNA binding"/>
    <property type="evidence" value="ECO:0007669"/>
    <property type="project" value="UniProtKB-KW"/>
</dbReference>
<keyword evidence="10" id="KW-1185">Reference proteome</keyword>
<dbReference type="InterPro" id="IPR009044">
    <property type="entry name" value="ssDNA-bd_transcriptional_reg"/>
</dbReference>
<dbReference type="Proteomes" id="UP000757232">
    <property type="component" value="Unassembled WGS sequence"/>
</dbReference>
<feature type="region of interest" description="Disordered" evidence="7">
    <location>
        <begin position="1"/>
        <end position="73"/>
    </location>
</feature>
<dbReference type="GO" id="GO:0060261">
    <property type="term" value="P:positive regulation of transcription initiation by RNA polymerase II"/>
    <property type="evidence" value="ECO:0007669"/>
    <property type="project" value="InterPro"/>
</dbReference>
<keyword evidence="5" id="KW-0804">Transcription</keyword>
<evidence type="ECO:0000256" key="1">
    <source>
        <dbReference type="ARBA" id="ARBA00004123"/>
    </source>
</evidence>
<evidence type="ECO:0000313" key="9">
    <source>
        <dbReference type="EMBL" id="OCB90672.1"/>
    </source>
</evidence>
<dbReference type="Gene3D" id="2.30.31.10">
    <property type="entry name" value="Transcriptional Coactivator Pc4, Chain A"/>
    <property type="match status" value="1"/>
</dbReference>
<keyword evidence="3" id="KW-0805">Transcription regulation</keyword>
<evidence type="ECO:0000313" key="10">
    <source>
        <dbReference type="Proteomes" id="UP000757232"/>
    </source>
</evidence>
<accession>A0A9Q5I2T9</accession>
<evidence type="ECO:0000256" key="4">
    <source>
        <dbReference type="ARBA" id="ARBA00023125"/>
    </source>
</evidence>
<dbReference type="OrthoDB" id="2505440at2759"/>